<dbReference type="EMBL" id="KK914539">
    <property type="protein sequence ID" value="KDP33865.1"/>
    <property type="molecule type" value="Genomic_DNA"/>
</dbReference>
<dbReference type="GO" id="GO:0005524">
    <property type="term" value="F:ATP binding"/>
    <property type="evidence" value="ECO:0007669"/>
    <property type="project" value="UniProtKB-KW"/>
</dbReference>
<dbReference type="InterPro" id="IPR027417">
    <property type="entry name" value="P-loop_NTPase"/>
</dbReference>
<dbReference type="InterPro" id="IPR036388">
    <property type="entry name" value="WH-like_DNA-bd_sf"/>
</dbReference>
<evidence type="ECO:0000256" key="2">
    <source>
        <dbReference type="ARBA" id="ARBA00022614"/>
    </source>
</evidence>
<keyword evidence="3" id="KW-0677">Repeat</keyword>
<keyword evidence="4" id="KW-0547">Nucleotide-binding</keyword>
<sequence>MDSVVPLIGIVCSSCKSIATRISDVVNLNRRVHSLTSALKELKDRRDDLKREVDRAELEGLTCTTRVKGWLERVEEVETKANLITADLRHRNQCFGCFLANSCLKYKLSKKVSTLKTEIDQLIEKSDFNVVVADVLVPEAVQEIPSRPAVGLNMMLERVQQFLAEEKVGTIGIYGMGGVGKTTLLKIINNEFLTKSHHYDIVIWAVVSKDFVADKIQQAVGARLGLSWEETESQEQRALKIYRAMRRKKFLLLFDDVWQAIDLQNIGIPLPHKGNKCKVIFTTRSLDVCSDMDAHQKLKLEFLGEDDSWQLFCDKVGGKKILESQPIQSYAGTIVRKCGGLPLALITIGKAMANKDTEEEWKYAIEVLNKSPSELRGMEDVFTLLKFSYDNLETDTLRSCFLYCSLYPEDYSIDKEQLIEYWIGEGFLDDSHNSNVHNKGHAIIGSLKVACLLETGDQEKTQVKMHDVVRSFALWIANESGLNNCLFLVEANTGLSTAPGAEMWRGAQRVSLMDNGITTLEEAPESTNLLTLLLQYNSGLSKIPDAFFQFMPSLKVLDLSFTSLREIPSTINKLVELQHLDLSGTKITALPEQLGDLAKLKHLDLQRTNSLRKIPQQSVSGLLHLRVLNLYYSYGGWEDHNSEGVNEVGFADLECLKHLTTVGITVNELETLKRLDNFSSLLKCIQYLYIKECVGLFYLQISSNSNFGRRLRRLSINNCYDLKCLAIDKEAGDSWLPSLEVLALHGLPSLIIVWKNLVTRECLRNLRSVNIWHCHKLKNVSWVLQLPKLEVIYLMYCEEMEEIISRDVIPREDSKEFPSLRTLSIRNLPNLRSISQWALSFPFLESIAVIDCPKLKWLPIKIHNVSSLPTVYGSKDWWDGLEWNESISGPAILPKFMSI</sequence>
<dbReference type="FunFam" id="3.40.50.300:FF:001091">
    <property type="entry name" value="Probable disease resistance protein At1g61300"/>
    <property type="match status" value="1"/>
</dbReference>
<evidence type="ECO:0000256" key="6">
    <source>
        <dbReference type="ARBA" id="ARBA00022840"/>
    </source>
</evidence>
<dbReference type="InterPro" id="IPR002182">
    <property type="entry name" value="NB-ARC"/>
</dbReference>
<name>A0A067KNK4_JATCU</name>
<dbReference type="Gene3D" id="1.10.8.430">
    <property type="entry name" value="Helical domain of apoptotic protease-activating factors"/>
    <property type="match status" value="1"/>
</dbReference>
<dbReference type="FunFam" id="1.10.8.430:FF:000003">
    <property type="entry name" value="Probable disease resistance protein At5g66910"/>
    <property type="match status" value="1"/>
</dbReference>
<dbReference type="FunFam" id="1.10.10.10:FF:000322">
    <property type="entry name" value="Probable disease resistance protein At1g63360"/>
    <property type="match status" value="1"/>
</dbReference>
<keyword evidence="6" id="KW-0067">ATP-binding</keyword>
<evidence type="ECO:0000313" key="10">
    <source>
        <dbReference type="Proteomes" id="UP000027138"/>
    </source>
</evidence>
<feature type="domain" description="AAA+ ATPase" evidence="8">
    <location>
        <begin position="167"/>
        <end position="308"/>
    </location>
</feature>
<dbReference type="OrthoDB" id="664960at2759"/>
<dbReference type="Gene3D" id="3.40.50.300">
    <property type="entry name" value="P-loop containing nucleotide triphosphate hydrolases"/>
    <property type="match status" value="1"/>
</dbReference>
<dbReference type="Pfam" id="PF23598">
    <property type="entry name" value="LRR_14"/>
    <property type="match status" value="1"/>
</dbReference>
<dbReference type="InterPro" id="IPR055414">
    <property type="entry name" value="LRR_R13L4/SHOC2-like"/>
</dbReference>
<evidence type="ECO:0000313" key="9">
    <source>
        <dbReference type="EMBL" id="KDP33865.1"/>
    </source>
</evidence>
<keyword evidence="5" id="KW-0611">Plant defense</keyword>
<dbReference type="Pfam" id="PF23559">
    <property type="entry name" value="WHD_DRP"/>
    <property type="match status" value="1"/>
</dbReference>
<dbReference type="STRING" id="180498.A0A067KNK4"/>
<feature type="coiled-coil region" evidence="7">
    <location>
        <begin position="25"/>
        <end position="59"/>
    </location>
</feature>
<dbReference type="InterPro" id="IPR042197">
    <property type="entry name" value="Apaf_helical"/>
</dbReference>
<protein>
    <recommendedName>
        <fullName evidence="8">AAA+ ATPase domain-containing protein</fullName>
    </recommendedName>
</protein>
<evidence type="ECO:0000256" key="4">
    <source>
        <dbReference type="ARBA" id="ARBA00022741"/>
    </source>
</evidence>
<dbReference type="InterPro" id="IPR003591">
    <property type="entry name" value="Leu-rich_rpt_typical-subtyp"/>
</dbReference>
<dbReference type="InterPro" id="IPR058922">
    <property type="entry name" value="WHD_DRP"/>
</dbReference>
<dbReference type="SMART" id="SM00369">
    <property type="entry name" value="LRR_TYP"/>
    <property type="match status" value="3"/>
</dbReference>
<dbReference type="Gene3D" id="3.80.10.10">
    <property type="entry name" value="Ribonuclease Inhibitor"/>
    <property type="match status" value="2"/>
</dbReference>
<dbReference type="PANTHER" id="PTHR33463">
    <property type="entry name" value="NB-ARC DOMAIN-CONTAINING PROTEIN-RELATED"/>
    <property type="match status" value="1"/>
</dbReference>
<dbReference type="Gene3D" id="1.10.10.10">
    <property type="entry name" value="Winged helix-like DNA-binding domain superfamily/Winged helix DNA-binding domain"/>
    <property type="match status" value="1"/>
</dbReference>
<comment type="similarity">
    <text evidence="1">Belongs to the disease resistance NB-LRR family.</text>
</comment>
<proteinExistence type="inferred from homology"/>
<dbReference type="Pfam" id="PF00931">
    <property type="entry name" value="NB-ARC"/>
    <property type="match status" value="1"/>
</dbReference>
<keyword evidence="10" id="KW-1185">Reference proteome</keyword>
<dbReference type="InterPro" id="IPR032675">
    <property type="entry name" value="LRR_dom_sf"/>
</dbReference>
<evidence type="ECO:0000256" key="3">
    <source>
        <dbReference type="ARBA" id="ARBA00022737"/>
    </source>
</evidence>
<keyword evidence="7" id="KW-0175">Coiled coil</keyword>
<dbReference type="AlphaFoldDB" id="A0A067KNK4"/>
<dbReference type="InterPro" id="IPR050905">
    <property type="entry name" value="Plant_NBS-LRR"/>
</dbReference>
<evidence type="ECO:0000256" key="7">
    <source>
        <dbReference type="SAM" id="Coils"/>
    </source>
</evidence>
<dbReference type="PRINTS" id="PR00364">
    <property type="entry name" value="DISEASERSIST"/>
</dbReference>
<dbReference type="SUPFAM" id="SSF52540">
    <property type="entry name" value="P-loop containing nucleoside triphosphate hydrolases"/>
    <property type="match status" value="1"/>
</dbReference>
<evidence type="ECO:0000259" key="8">
    <source>
        <dbReference type="SMART" id="SM00382"/>
    </source>
</evidence>
<reference evidence="9 10" key="1">
    <citation type="journal article" date="2014" name="PLoS ONE">
        <title>Global Analysis of Gene Expression Profiles in Physic Nut (Jatropha curcas L.) Seedlings Exposed to Salt Stress.</title>
        <authorList>
            <person name="Zhang L."/>
            <person name="Zhang C."/>
            <person name="Wu P."/>
            <person name="Chen Y."/>
            <person name="Li M."/>
            <person name="Jiang H."/>
            <person name="Wu G."/>
        </authorList>
    </citation>
    <scope>NUCLEOTIDE SEQUENCE [LARGE SCALE GENOMIC DNA]</scope>
    <source>
        <strain evidence="10">cv. GZQX0401</strain>
        <tissue evidence="9">Young leaves</tissue>
    </source>
</reference>
<organism evidence="9 10">
    <name type="scientific">Jatropha curcas</name>
    <name type="common">Barbados nut</name>
    <dbReference type="NCBI Taxonomy" id="180498"/>
    <lineage>
        <taxon>Eukaryota</taxon>
        <taxon>Viridiplantae</taxon>
        <taxon>Streptophyta</taxon>
        <taxon>Embryophyta</taxon>
        <taxon>Tracheophyta</taxon>
        <taxon>Spermatophyta</taxon>
        <taxon>Magnoliopsida</taxon>
        <taxon>eudicotyledons</taxon>
        <taxon>Gunneridae</taxon>
        <taxon>Pentapetalae</taxon>
        <taxon>rosids</taxon>
        <taxon>fabids</taxon>
        <taxon>Malpighiales</taxon>
        <taxon>Euphorbiaceae</taxon>
        <taxon>Crotonoideae</taxon>
        <taxon>Jatropheae</taxon>
        <taxon>Jatropha</taxon>
    </lineage>
</organism>
<keyword evidence="2" id="KW-0433">Leucine-rich repeat</keyword>
<dbReference type="GO" id="GO:0043531">
    <property type="term" value="F:ADP binding"/>
    <property type="evidence" value="ECO:0007669"/>
    <property type="project" value="InterPro"/>
</dbReference>
<dbReference type="SUPFAM" id="SSF52058">
    <property type="entry name" value="L domain-like"/>
    <property type="match status" value="1"/>
</dbReference>
<dbReference type="GO" id="GO:0006952">
    <property type="term" value="P:defense response"/>
    <property type="evidence" value="ECO:0007669"/>
    <property type="project" value="UniProtKB-KW"/>
</dbReference>
<evidence type="ECO:0000256" key="5">
    <source>
        <dbReference type="ARBA" id="ARBA00022821"/>
    </source>
</evidence>
<gene>
    <name evidence="9" type="ORF">JCGZ_07436</name>
</gene>
<evidence type="ECO:0000256" key="1">
    <source>
        <dbReference type="ARBA" id="ARBA00008894"/>
    </source>
</evidence>
<dbReference type="InterPro" id="IPR003593">
    <property type="entry name" value="AAA+_ATPase"/>
</dbReference>
<dbReference type="Proteomes" id="UP000027138">
    <property type="component" value="Unassembled WGS sequence"/>
</dbReference>
<dbReference type="SMART" id="SM00382">
    <property type="entry name" value="AAA"/>
    <property type="match status" value="1"/>
</dbReference>
<dbReference type="PANTHER" id="PTHR33463:SF204">
    <property type="entry name" value="NB-ARC DOMAIN-CONTAINING PROTEIN"/>
    <property type="match status" value="1"/>
</dbReference>
<accession>A0A067KNK4</accession>